<dbReference type="CDD" id="cd15734">
    <property type="entry name" value="FYVE_ZFYV1"/>
    <property type="match status" value="1"/>
</dbReference>
<dbReference type="InterPro" id="IPR011011">
    <property type="entry name" value="Znf_FYVE_PHD"/>
</dbReference>
<dbReference type="SMART" id="SM00064">
    <property type="entry name" value="FYVE"/>
    <property type="match status" value="1"/>
</dbReference>
<dbReference type="GeneID" id="20811138"/>
<organism evidence="8">
    <name type="scientific">Aphanomyces astaci</name>
    <name type="common">Crayfish plague agent</name>
    <dbReference type="NCBI Taxonomy" id="112090"/>
    <lineage>
        <taxon>Eukaryota</taxon>
        <taxon>Sar</taxon>
        <taxon>Stramenopiles</taxon>
        <taxon>Oomycota</taxon>
        <taxon>Saprolegniomycetes</taxon>
        <taxon>Saprolegniales</taxon>
        <taxon>Verrucalvaceae</taxon>
        <taxon>Aphanomyces</taxon>
    </lineage>
</organism>
<evidence type="ECO:0000256" key="4">
    <source>
        <dbReference type="PROSITE-ProRule" id="PRU00091"/>
    </source>
</evidence>
<evidence type="ECO:0000256" key="5">
    <source>
        <dbReference type="SAM" id="MobiDB-lite"/>
    </source>
</evidence>
<dbReference type="Pfam" id="PF08718">
    <property type="entry name" value="GLTP"/>
    <property type="match status" value="1"/>
</dbReference>
<dbReference type="Gene3D" id="3.30.40.10">
    <property type="entry name" value="Zinc/RING finger domain, C3HC4 (zinc finger)"/>
    <property type="match status" value="1"/>
</dbReference>
<dbReference type="SUPFAM" id="SSF110004">
    <property type="entry name" value="Glycolipid transfer protein, GLTP"/>
    <property type="match status" value="1"/>
</dbReference>
<dbReference type="InterPro" id="IPR017455">
    <property type="entry name" value="Znf_FYVE-rel"/>
</dbReference>
<dbReference type="RefSeq" id="XP_009833566.1">
    <property type="nucleotide sequence ID" value="XM_009835264.1"/>
</dbReference>
<dbReference type="RefSeq" id="XP_009833565.1">
    <property type="nucleotide sequence ID" value="XM_009835263.1"/>
</dbReference>
<feature type="region of interest" description="Disordered" evidence="5">
    <location>
        <begin position="1"/>
        <end position="46"/>
    </location>
</feature>
<dbReference type="PANTHER" id="PTHR10219">
    <property type="entry name" value="GLYCOLIPID TRANSFER PROTEIN-RELATED"/>
    <property type="match status" value="1"/>
</dbReference>
<feature type="transmembrane region" description="Helical" evidence="6">
    <location>
        <begin position="203"/>
        <end position="225"/>
    </location>
</feature>
<feature type="domain" description="FYVE-type" evidence="7">
    <location>
        <begin position="59"/>
        <end position="135"/>
    </location>
</feature>
<proteinExistence type="predicted"/>
<feature type="compositionally biased region" description="Basic residues" evidence="5">
    <location>
        <begin position="109"/>
        <end position="124"/>
    </location>
</feature>
<evidence type="ECO:0000256" key="2">
    <source>
        <dbReference type="ARBA" id="ARBA00022771"/>
    </source>
</evidence>
<dbReference type="PROSITE" id="PS50178">
    <property type="entry name" value="ZF_FYVE"/>
    <property type="match status" value="1"/>
</dbReference>
<dbReference type="VEuPathDB" id="FungiDB:H257_09142"/>
<dbReference type="InterPro" id="IPR036497">
    <property type="entry name" value="GLTP_sf"/>
</dbReference>
<dbReference type="InterPro" id="IPR000306">
    <property type="entry name" value="Znf_FYVE"/>
</dbReference>
<dbReference type="InterPro" id="IPR013083">
    <property type="entry name" value="Znf_RING/FYVE/PHD"/>
</dbReference>
<evidence type="ECO:0000313" key="8">
    <source>
        <dbReference type="EMBL" id="ETV76655.1"/>
    </source>
</evidence>
<dbReference type="InterPro" id="IPR014830">
    <property type="entry name" value="Glycolipid_transfer_prot_dom"/>
</dbReference>
<dbReference type="GO" id="GO:0005829">
    <property type="term" value="C:cytosol"/>
    <property type="evidence" value="ECO:0007669"/>
    <property type="project" value="TreeGrafter"/>
</dbReference>
<accession>W4GAG7</accession>
<evidence type="ECO:0000259" key="7">
    <source>
        <dbReference type="PROSITE" id="PS50178"/>
    </source>
</evidence>
<dbReference type="RefSeq" id="XP_009833567.1">
    <property type="nucleotide sequence ID" value="XM_009835265.1"/>
</dbReference>
<dbReference type="Pfam" id="PF01363">
    <property type="entry name" value="FYVE"/>
    <property type="match status" value="1"/>
</dbReference>
<dbReference type="SUPFAM" id="SSF57903">
    <property type="entry name" value="FYVE/PHD zinc finger"/>
    <property type="match status" value="1"/>
</dbReference>
<keyword evidence="6" id="KW-1133">Transmembrane helix</keyword>
<gene>
    <name evidence="8" type="ORF">H257_09142</name>
</gene>
<dbReference type="Gene3D" id="1.10.3520.10">
    <property type="entry name" value="Glycolipid transfer protein"/>
    <property type="match status" value="1"/>
</dbReference>
<reference evidence="8" key="1">
    <citation type="submission" date="2013-12" db="EMBL/GenBank/DDBJ databases">
        <title>The Genome Sequence of Aphanomyces astaci APO3.</title>
        <authorList>
            <consortium name="The Broad Institute Genomics Platform"/>
            <person name="Russ C."/>
            <person name="Tyler B."/>
            <person name="van West P."/>
            <person name="Dieguez-Uribeondo J."/>
            <person name="Young S.K."/>
            <person name="Zeng Q."/>
            <person name="Gargeya S."/>
            <person name="Fitzgerald M."/>
            <person name="Abouelleil A."/>
            <person name="Alvarado L."/>
            <person name="Chapman S.B."/>
            <person name="Gainer-Dewar J."/>
            <person name="Goldberg J."/>
            <person name="Griggs A."/>
            <person name="Gujja S."/>
            <person name="Hansen M."/>
            <person name="Howarth C."/>
            <person name="Imamovic A."/>
            <person name="Ireland A."/>
            <person name="Larimer J."/>
            <person name="McCowan C."/>
            <person name="Murphy C."/>
            <person name="Pearson M."/>
            <person name="Poon T.W."/>
            <person name="Priest M."/>
            <person name="Roberts A."/>
            <person name="Saif S."/>
            <person name="Shea T."/>
            <person name="Sykes S."/>
            <person name="Wortman J."/>
            <person name="Nusbaum C."/>
            <person name="Birren B."/>
        </authorList>
    </citation>
    <scope>NUCLEOTIDE SEQUENCE [LARGE SCALE GENOMIC DNA]</scope>
    <source>
        <strain evidence="8">APO3</strain>
    </source>
</reference>
<keyword evidence="6" id="KW-0812">Transmembrane</keyword>
<name>W4GAG7_APHAT</name>
<protein>
    <recommendedName>
        <fullName evidence="7">FYVE-type domain-containing protein</fullName>
    </recommendedName>
</protein>
<keyword evidence="6" id="KW-0472">Membrane</keyword>
<evidence type="ECO:0000256" key="6">
    <source>
        <dbReference type="SAM" id="Phobius"/>
    </source>
</evidence>
<keyword evidence="2 4" id="KW-0863">Zinc-finger</keyword>
<dbReference type="GO" id="GO:1902388">
    <property type="term" value="F:ceramide 1-phosphate transfer activity"/>
    <property type="evidence" value="ECO:0007669"/>
    <property type="project" value="TreeGrafter"/>
</dbReference>
<keyword evidence="1" id="KW-0479">Metal-binding</keyword>
<dbReference type="EMBL" id="KI913135">
    <property type="protein sequence ID" value="ETV76653.1"/>
    <property type="molecule type" value="Genomic_DNA"/>
</dbReference>
<feature type="transmembrane region" description="Helical" evidence="6">
    <location>
        <begin position="245"/>
        <end position="262"/>
    </location>
</feature>
<dbReference type="EMBL" id="KI913135">
    <property type="protein sequence ID" value="ETV76654.1"/>
    <property type="molecule type" value="Genomic_DNA"/>
</dbReference>
<feature type="region of interest" description="Disordered" evidence="5">
    <location>
        <begin position="103"/>
        <end position="124"/>
    </location>
</feature>
<dbReference type="OrthoDB" id="116883at2759"/>
<dbReference type="GO" id="GO:0016020">
    <property type="term" value="C:membrane"/>
    <property type="evidence" value="ECO:0007669"/>
    <property type="project" value="TreeGrafter"/>
</dbReference>
<evidence type="ECO:0000256" key="1">
    <source>
        <dbReference type="ARBA" id="ARBA00022723"/>
    </source>
</evidence>
<evidence type="ECO:0000256" key="3">
    <source>
        <dbReference type="ARBA" id="ARBA00022833"/>
    </source>
</evidence>
<dbReference type="GO" id="GO:0008270">
    <property type="term" value="F:zinc ion binding"/>
    <property type="evidence" value="ECO:0007669"/>
    <property type="project" value="UniProtKB-KW"/>
</dbReference>
<dbReference type="GO" id="GO:1902387">
    <property type="term" value="F:ceramide 1-phosphate binding"/>
    <property type="evidence" value="ECO:0007669"/>
    <property type="project" value="TreeGrafter"/>
</dbReference>
<dbReference type="PANTHER" id="PTHR10219:SF43">
    <property type="entry name" value="GLYCOLIPID TRANSFER PROTEIN DOMAIN-CONTAINING PROTEIN"/>
    <property type="match status" value="1"/>
</dbReference>
<feature type="compositionally biased region" description="Low complexity" evidence="5">
    <location>
        <begin position="167"/>
        <end position="179"/>
    </location>
</feature>
<feature type="region of interest" description="Disordered" evidence="5">
    <location>
        <begin position="162"/>
        <end position="183"/>
    </location>
</feature>
<sequence length="536" mass="58088">MADPTTTAAAAAATTTVLRPPTPIASRPLTPTSPAAAPTDGSPTQRVLGAFFPDSDDTLSSVHECPVCLRPFSLVRFKHRCKACDRNVCNDCSKSRLRLDDMGLDGPHMPKRGQLRKDRGHKSSRVCDPCARSYFESKLDADYPSTTPPRVVEDTPRAPVALADGGSSPSLSQHPTSSHVPPSYTTLVARSSSSCKWLRRRHFVFFGVFSFGLVLRLVFRLPHLMNVPGTFLCVDAIHRLTRLDVFAVGLLVLIAVDEWLAFQRTRSLKTNQRNGRPFVAESDTPLVSKGADESAAARILRDKSNDHTQNASNEDDEIHDDVRLDKLGLVLTTSFNQGSDLTVASYVRCNVETAKLLVCFGKATAFAASTVAGYVASIEAAMASSLSPDGDNTVTINSPPSLRHMVTNEVDLGVATCGGKKNPSLSRCVLRLLWFLEFVETMLGVLMDPSYGDDIGSGISKAYESTLGTRHPWLIRKGVMTALSSCPLKSAVLATMTQSSPSEDIMTALADIQRHLHGILATTRSILAEHDLLDIK</sequence>
<dbReference type="EMBL" id="KI913135">
    <property type="protein sequence ID" value="ETV76655.1"/>
    <property type="molecule type" value="Genomic_DNA"/>
</dbReference>
<feature type="compositionally biased region" description="Low complexity" evidence="5">
    <location>
        <begin position="1"/>
        <end position="16"/>
    </location>
</feature>
<feature type="compositionally biased region" description="Low complexity" evidence="5">
    <location>
        <begin position="25"/>
        <end position="44"/>
    </location>
</feature>
<dbReference type="AlphaFoldDB" id="W4GAG7"/>
<keyword evidence="3" id="KW-0862">Zinc</keyword>